<dbReference type="Proteomes" id="UP001374584">
    <property type="component" value="Unassembled WGS sequence"/>
</dbReference>
<comment type="caution">
    <text evidence="1">The sequence shown here is derived from an EMBL/GenBank/DDBJ whole genome shotgun (WGS) entry which is preliminary data.</text>
</comment>
<protein>
    <submittedName>
        <fullName evidence="1">Uncharacterized protein</fullName>
    </submittedName>
</protein>
<keyword evidence="2" id="KW-1185">Reference proteome</keyword>
<proteinExistence type="predicted"/>
<evidence type="ECO:0000313" key="2">
    <source>
        <dbReference type="Proteomes" id="UP001374584"/>
    </source>
</evidence>
<accession>A0AAN9Q8M9</accession>
<dbReference type="EMBL" id="JAYMYR010000200">
    <property type="protein sequence ID" value="KAK7322023.1"/>
    <property type="molecule type" value="Genomic_DNA"/>
</dbReference>
<gene>
    <name evidence="1" type="ORF">VNO80_35207</name>
</gene>
<dbReference type="AlphaFoldDB" id="A0AAN9Q8M9"/>
<evidence type="ECO:0000313" key="1">
    <source>
        <dbReference type="EMBL" id="KAK7322023.1"/>
    </source>
</evidence>
<sequence>MTSQQDINALSQPISEDSIFPFLRSAYELFFIRLLSYRPERQPNEKSLSPPQLRPKAWRCQGLKKWELQYSLSSFLEPHGVLSIPLSHFCRYKCAPPLCAERRGCSGLSPLLSYCFLFSISHLGLIARRIDQYKGLYTYLPLNERSVDCMPGKEKELLPAV</sequence>
<name>A0AAN9Q8M9_PHACN</name>
<reference evidence="1 2" key="1">
    <citation type="submission" date="2024-01" db="EMBL/GenBank/DDBJ databases">
        <title>The genomes of 5 underutilized Papilionoideae crops provide insights into root nodulation and disease resistanc.</title>
        <authorList>
            <person name="Jiang F."/>
        </authorList>
    </citation>
    <scope>NUCLEOTIDE SEQUENCE [LARGE SCALE GENOMIC DNA]</scope>
    <source>
        <strain evidence="1">JINMINGXINNONG_FW02</strain>
        <tissue evidence="1">Leaves</tissue>
    </source>
</reference>
<organism evidence="1 2">
    <name type="scientific">Phaseolus coccineus</name>
    <name type="common">Scarlet runner bean</name>
    <name type="synonym">Phaseolus multiflorus</name>
    <dbReference type="NCBI Taxonomy" id="3886"/>
    <lineage>
        <taxon>Eukaryota</taxon>
        <taxon>Viridiplantae</taxon>
        <taxon>Streptophyta</taxon>
        <taxon>Embryophyta</taxon>
        <taxon>Tracheophyta</taxon>
        <taxon>Spermatophyta</taxon>
        <taxon>Magnoliopsida</taxon>
        <taxon>eudicotyledons</taxon>
        <taxon>Gunneridae</taxon>
        <taxon>Pentapetalae</taxon>
        <taxon>rosids</taxon>
        <taxon>fabids</taxon>
        <taxon>Fabales</taxon>
        <taxon>Fabaceae</taxon>
        <taxon>Papilionoideae</taxon>
        <taxon>50 kb inversion clade</taxon>
        <taxon>NPAAA clade</taxon>
        <taxon>indigoferoid/millettioid clade</taxon>
        <taxon>Phaseoleae</taxon>
        <taxon>Phaseolus</taxon>
    </lineage>
</organism>